<dbReference type="InterPro" id="IPR052421">
    <property type="entry name" value="PCW_Enzyme_Inhibitor"/>
</dbReference>
<keyword evidence="1 4" id="KW-0732">Signal</keyword>
<dbReference type="InterPro" id="IPR006501">
    <property type="entry name" value="Pectinesterase_inhib_dom"/>
</dbReference>
<dbReference type="EMBL" id="JBEAFC010000009">
    <property type="protein sequence ID" value="KAL1541104.1"/>
    <property type="molecule type" value="Genomic_DNA"/>
</dbReference>
<evidence type="ECO:0000313" key="7">
    <source>
        <dbReference type="Proteomes" id="UP001567538"/>
    </source>
</evidence>
<organism evidence="6 7">
    <name type="scientific">Salvia divinorum</name>
    <name type="common">Maria pastora</name>
    <name type="synonym">Diviner's sage</name>
    <dbReference type="NCBI Taxonomy" id="28513"/>
    <lineage>
        <taxon>Eukaryota</taxon>
        <taxon>Viridiplantae</taxon>
        <taxon>Streptophyta</taxon>
        <taxon>Embryophyta</taxon>
        <taxon>Tracheophyta</taxon>
        <taxon>Spermatophyta</taxon>
        <taxon>Magnoliopsida</taxon>
        <taxon>eudicotyledons</taxon>
        <taxon>Gunneridae</taxon>
        <taxon>Pentapetalae</taxon>
        <taxon>asterids</taxon>
        <taxon>lamiids</taxon>
        <taxon>Lamiales</taxon>
        <taxon>Lamiaceae</taxon>
        <taxon>Nepetoideae</taxon>
        <taxon>Mentheae</taxon>
        <taxon>Salviinae</taxon>
        <taxon>Salvia</taxon>
        <taxon>Salvia subgen. Calosphace</taxon>
    </lineage>
</organism>
<feature type="signal peptide" evidence="4">
    <location>
        <begin position="1"/>
        <end position="24"/>
    </location>
</feature>
<dbReference type="PANTHER" id="PTHR36710:SF4">
    <property type="entry name" value="PLANT INVERTASE_PECTIN METHYLESTERASE INHIBITOR SUPERFAMILY PROTEIN"/>
    <property type="match status" value="1"/>
</dbReference>
<reference evidence="6 7" key="1">
    <citation type="submission" date="2024-06" db="EMBL/GenBank/DDBJ databases">
        <title>A chromosome level genome sequence of Diviner's sage (Salvia divinorum).</title>
        <authorList>
            <person name="Ford S.A."/>
            <person name="Ro D.-K."/>
            <person name="Ness R.W."/>
            <person name="Phillips M.A."/>
        </authorList>
    </citation>
    <scope>NUCLEOTIDE SEQUENCE [LARGE SCALE GENOMIC DNA]</scope>
    <source>
        <strain evidence="6">SAF-2024a</strain>
        <tissue evidence="6">Leaf</tissue>
    </source>
</reference>
<evidence type="ECO:0000256" key="4">
    <source>
        <dbReference type="SAM" id="SignalP"/>
    </source>
</evidence>
<evidence type="ECO:0000256" key="3">
    <source>
        <dbReference type="ARBA" id="ARBA00038471"/>
    </source>
</evidence>
<evidence type="ECO:0000256" key="2">
    <source>
        <dbReference type="ARBA" id="ARBA00023157"/>
    </source>
</evidence>
<keyword evidence="2" id="KW-1015">Disulfide bond</keyword>
<dbReference type="NCBIfam" id="TIGR01614">
    <property type="entry name" value="PME_inhib"/>
    <property type="match status" value="1"/>
</dbReference>
<feature type="chain" id="PRO_5044861775" evidence="4">
    <location>
        <begin position="25"/>
        <end position="165"/>
    </location>
</feature>
<dbReference type="CDD" id="cd15797">
    <property type="entry name" value="PMEI"/>
    <property type="match status" value="1"/>
</dbReference>
<gene>
    <name evidence="6" type="ORF">AAHA92_25364</name>
</gene>
<dbReference type="Pfam" id="PF04043">
    <property type="entry name" value="PMEI"/>
    <property type="match status" value="1"/>
</dbReference>
<comment type="caution">
    <text evidence="6">The sequence shown here is derived from an EMBL/GenBank/DDBJ whole genome shotgun (WGS) entry which is preliminary data.</text>
</comment>
<dbReference type="Gene3D" id="1.20.140.40">
    <property type="entry name" value="Invertase/pectin methylesterase inhibitor family protein"/>
    <property type="match status" value="1"/>
</dbReference>
<dbReference type="InterPro" id="IPR035513">
    <property type="entry name" value="Invertase/methylesterase_inhib"/>
</dbReference>
<sequence length="165" mass="17499">MRSSRRMFHLVAIFAVALLSKCEADLIGDFCLKSNNPTLCTNTLRSDPLSKGADARGLATIAIKKAEEATLASINVAKSISNIGNKGVISTCIENFSNAGANLKECESLINKRDVGTLRSTGSASLTDISTCSDEFGGKEPPQLKEATGKAYTFVQLLLIIANTL</sequence>
<dbReference type="AlphaFoldDB" id="A0ABD1GD13"/>
<protein>
    <submittedName>
        <fullName evidence="6">Pectinesterase inhibitor-like</fullName>
    </submittedName>
</protein>
<evidence type="ECO:0000256" key="1">
    <source>
        <dbReference type="ARBA" id="ARBA00022729"/>
    </source>
</evidence>
<dbReference type="Proteomes" id="UP001567538">
    <property type="component" value="Unassembled WGS sequence"/>
</dbReference>
<dbReference type="InterPro" id="IPR034086">
    <property type="entry name" value="PMEI_plant"/>
</dbReference>
<comment type="similarity">
    <text evidence="3">Belongs to the PMEI family.</text>
</comment>
<dbReference type="SMART" id="SM00856">
    <property type="entry name" value="PMEI"/>
    <property type="match status" value="1"/>
</dbReference>
<dbReference type="SUPFAM" id="SSF101148">
    <property type="entry name" value="Plant invertase/pectin methylesterase inhibitor"/>
    <property type="match status" value="1"/>
</dbReference>
<keyword evidence="7" id="KW-1185">Reference proteome</keyword>
<evidence type="ECO:0000259" key="5">
    <source>
        <dbReference type="SMART" id="SM00856"/>
    </source>
</evidence>
<name>A0ABD1GD13_SALDI</name>
<dbReference type="PANTHER" id="PTHR36710">
    <property type="entry name" value="PECTINESTERASE INHIBITOR-LIKE"/>
    <property type="match status" value="1"/>
</dbReference>
<evidence type="ECO:0000313" key="6">
    <source>
        <dbReference type="EMBL" id="KAL1541104.1"/>
    </source>
</evidence>
<proteinExistence type="inferred from homology"/>
<accession>A0ABD1GD13</accession>
<feature type="domain" description="Pectinesterase inhibitor" evidence="5">
    <location>
        <begin position="22"/>
        <end position="161"/>
    </location>
</feature>